<dbReference type="Pfam" id="PF09527">
    <property type="entry name" value="ATPase_gene1"/>
    <property type="match status" value="1"/>
</dbReference>
<dbReference type="STRING" id="1193182.BN11_1600016"/>
<protein>
    <recommendedName>
        <fullName evidence="5">ATP synthase protein I</fullName>
    </recommendedName>
</protein>
<proteinExistence type="predicted"/>
<evidence type="ECO:0008006" key="5">
    <source>
        <dbReference type="Google" id="ProtNLM"/>
    </source>
</evidence>
<evidence type="ECO:0000256" key="1">
    <source>
        <dbReference type="SAM" id="MobiDB-lite"/>
    </source>
</evidence>
<feature type="transmembrane region" description="Helical" evidence="2">
    <location>
        <begin position="63"/>
        <end position="82"/>
    </location>
</feature>
<keyword evidence="4" id="KW-1185">Reference proteome</keyword>
<feature type="region of interest" description="Disordered" evidence="1">
    <location>
        <begin position="1"/>
        <end position="32"/>
    </location>
</feature>
<accession>W6JUX2</accession>
<evidence type="ECO:0000313" key="3">
    <source>
        <dbReference type="EMBL" id="CCH72381.1"/>
    </source>
</evidence>
<dbReference type="AlphaFoldDB" id="W6JUX2"/>
<dbReference type="EMBL" id="CAJA01000069">
    <property type="protein sequence ID" value="CCH72381.1"/>
    <property type="molecule type" value="Genomic_DNA"/>
</dbReference>
<name>W6JUX2_9MICO</name>
<keyword evidence="2" id="KW-1133">Transmembrane helix</keyword>
<feature type="compositionally biased region" description="Basic and acidic residues" evidence="1">
    <location>
        <begin position="7"/>
        <end position="26"/>
    </location>
</feature>
<reference evidence="3 4" key="1">
    <citation type="journal article" date="2013" name="ISME J.">
        <title>A metabolic model for members of the genus Tetrasphaera involved in enhanced biological phosphorus removal.</title>
        <authorList>
            <person name="Kristiansen R."/>
            <person name="Nguyen H.T.T."/>
            <person name="Saunders A.M."/>
            <person name="Nielsen J.L."/>
            <person name="Wimmer R."/>
            <person name="Le V.Q."/>
            <person name="McIlroy S.J."/>
            <person name="Petrovski S."/>
            <person name="Seviour R.J."/>
            <person name="Calteau A."/>
            <person name="Nielsen K.L."/>
            <person name="Nielsen P.H."/>
        </authorList>
    </citation>
    <scope>NUCLEOTIDE SEQUENCE [LARGE SCALE GENOMIC DNA]</scope>
    <source>
        <strain evidence="3 4">Ben110</strain>
    </source>
</reference>
<dbReference type="InterPro" id="IPR032820">
    <property type="entry name" value="ATPase_put"/>
</dbReference>
<organism evidence="3 4">
    <name type="scientific">Nostocoides australiense Ben110</name>
    <dbReference type="NCBI Taxonomy" id="1193182"/>
    <lineage>
        <taxon>Bacteria</taxon>
        <taxon>Bacillati</taxon>
        <taxon>Actinomycetota</taxon>
        <taxon>Actinomycetes</taxon>
        <taxon>Micrococcales</taxon>
        <taxon>Intrasporangiaceae</taxon>
        <taxon>Nostocoides</taxon>
    </lineage>
</organism>
<feature type="transmembrane region" description="Helical" evidence="2">
    <location>
        <begin position="38"/>
        <end position="56"/>
    </location>
</feature>
<sequence length="88" mass="9510">MSGPLPGEKEGGDERGPTPLERKDAGHPGQTTPPMWDALSYVLAGPLLFGGVAYLLDRWVGTSWLVLPGVLIGMAVSLYTVWVRYGRQ</sequence>
<comment type="caution">
    <text evidence="3">The sequence shown here is derived from an EMBL/GenBank/DDBJ whole genome shotgun (WGS) entry which is preliminary data.</text>
</comment>
<gene>
    <name evidence="3" type="ORF">BN11_1600016</name>
</gene>
<dbReference type="RefSeq" id="WP_048697658.1">
    <property type="nucleotide sequence ID" value="NZ_HG764815.1"/>
</dbReference>
<dbReference type="Proteomes" id="UP000035763">
    <property type="component" value="Unassembled WGS sequence"/>
</dbReference>
<evidence type="ECO:0000256" key="2">
    <source>
        <dbReference type="SAM" id="Phobius"/>
    </source>
</evidence>
<evidence type="ECO:0000313" key="4">
    <source>
        <dbReference type="Proteomes" id="UP000035763"/>
    </source>
</evidence>
<keyword evidence="2" id="KW-0812">Transmembrane</keyword>
<keyword evidence="2" id="KW-0472">Membrane</keyword>